<evidence type="ECO:0000256" key="1">
    <source>
        <dbReference type="ARBA" id="ARBA00022468"/>
    </source>
</evidence>
<reference evidence="4" key="1">
    <citation type="submission" date="2020-03" db="EMBL/GenBank/DDBJ databases">
        <title>Site-based positive gene gene selection in Geosmithia morbida across the United States reveals a broad range of putative effectors and factors for local host and environmental adapation.</title>
        <authorList>
            <person name="Onufrak A."/>
            <person name="Murdoch R.W."/>
            <person name="Gazis R."/>
            <person name="Huff M."/>
            <person name="Staton M."/>
            <person name="Klingeman W."/>
            <person name="Hadziabdic D."/>
        </authorList>
    </citation>
    <scope>NUCLEOTIDE SEQUENCE</scope>
    <source>
        <strain evidence="4">1262</strain>
    </source>
</reference>
<comment type="caution">
    <text evidence="4">The sequence shown here is derived from an EMBL/GenBank/DDBJ whole genome shotgun (WGS) entry which is preliminary data.</text>
</comment>
<evidence type="ECO:0000256" key="2">
    <source>
        <dbReference type="SAM" id="MobiDB-lite"/>
    </source>
</evidence>
<dbReference type="EMBL" id="JAANYQ010000003">
    <property type="protein sequence ID" value="KAF4125289.1"/>
    <property type="molecule type" value="Genomic_DNA"/>
</dbReference>
<dbReference type="GO" id="GO:0005789">
    <property type="term" value="C:endoplasmic reticulum membrane"/>
    <property type="evidence" value="ECO:0007669"/>
    <property type="project" value="TreeGrafter"/>
</dbReference>
<dbReference type="OrthoDB" id="206700at2759"/>
<keyword evidence="5" id="KW-1185">Reference proteome</keyword>
<dbReference type="InterPro" id="IPR035969">
    <property type="entry name" value="Rab-GAP_TBC_sf"/>
</dbReference>
<dbReference type="PANTHER" id="PTHR20913">
    <property type="entry name" value="TBC1 DOMAIN FAMILY MEMBER 20/GTPASE"/>
    <property type="match status" value="1"/>
</dbReference>
<organism evidence="4 5">
    <name type="scientific">Geosmithia morbida</name>
    <dbReference type="NCBI Taxonomy" id="1094350"/>
    <lineage>
        <taxon>Eukaryota</taxon>
        <taxon>Fungi</taxon>
        <taxon>Dikarya</taxon>
        <taxon>Ascomycota</taxon>
        <taxon>Pezizomycotina</taxon>
        <taxon>Sordariomycetes</taxon>
        <taxon>Hypocreomycetidae</taxon>
        <taxon>Hypocreales</taxon>
        <taxon>Bionectriaceae</taxon>
        <taxon>Geosmithia</taxon>
    </lineage>
</organism>
<dbReference type="GeneID" id="55970357"/>
<sequence>MAQDPRLTQPHHPTGHDKDSDDVGQEAPSQPTTTESPSAQSTEFIDPFIEQKTADISDACKSKDAARLRVLAQTRAGLVSDELRQQAWPILLGVPSHDATDSSVGEKTDASTNALLFGDWKELPPHADEDQVKLDVDRSFVYYPRSTLPTGPHPADICPVIDQSDADLDKRKSELSVLIIEVLRRYPFLCYFQGYHDICQVFVLVLPRELRASAVARLSVLRIRDFMLPNLAATTAQLRLLPDIIGRADTRLWRHLVGVEPFYALSGTLTMYAHNVEAYHDISRLFDVFLAREPVFSIYMFAQIVISRREEIFDIDDPDILHVILSKVPPGADFDKLIEDSVKLFDRHPPETLRSWKSISDASALKTMRHIDTDTDQTLEEGSEHFEQQVNELKWAEFQDRVRATLWAYRRPATTFGTAMAVGALAFYLRRNPAIVHHITSLFSR</sequence>
<dbReference type="SUPFAM" id="SSF47923">
    <property type="entry name" value="Ypt/Rab-GAP domain of gyp1p"/>
    <property type="match status" value="2"/>
</dbReference>
<accession>A0A9P4Z0P6</accession>
<dbReference type="PROSITE" id="PS50086">
    <property type="entry name" value="TBC_RABGAP"/>
    <property type="match status" value="1"/>
</dbReference>
<evidence type="ECO:0000313" key="4">
    <source>
        <dbReference type="EMBL" id="KAF4125289.1"/>
    </source>
</evidence>
<gene>
    <name evidence="4" type="ORF">GMORB2_4129</name>
</gene>
<feature type="compositionally biased region" description="Polar residues" evidence="2">
    <location>
        <begin position="27"/>
        <end position="43"/>
    </location>
</feature>
<feature type="domain" description="Rab-GAP TBC" evidence="3">
    <location>
        <begin position="78"/>
        <end position="293"/>
    </location>
</feature>
<dbReference type="Proteomes" id="UP000749293">
    <property type="component" value="Unassembled WGS sequence"/>
</dbReference>
<feature type="region of interest" description="Disordered" evidence="2">
    <location>
        <begin position="1"/>
        <end position="44"/>
    </location>
</feature>
<protein>
    <submittedName>
        <fullName evidence="4">TBC1 domain family member 20</fullName>
    </submittedName>
</protein>
<dbReference type="PANTHER" id="PTHR20913:SF7">
    <property type="entry name" value="RE60063P"/>
    <property type="match status" value="1"/>
</dbReference>
<proteinExistence type="predicted"/>
<keyword evidence="1" id="KW-0343">GTPase activation</keyword>
<dbReference type="GO" id="GO:0006888">
    <property type="term" value="P:endoplasmic reticulum to Golgi vesicle-mediated transport"/>
    <property type="evidence" value="ECO:0007669"/>
    <property type="project" value="TreeGrafter"/>
</dbReference>
<dbReference type="Pfam" id="PF00566">
    <property type="entry name" value="RabGAP-TBC"/>
    <property type="match status" value="1"/>
</dbReference>
<name>A0A9P4Z0P6_9HYPO</name>
<dbReference type="InterPro" id="IPR045913">
    <property type="entry name" value="TBC20/Gyp8-like"/>
</dbReference>
<evidence type="ECO:0000313" key="5">
    <source>
        <dbReference type="Proteomes" id="UP000749293"/>
    </source>
</evidence>
<dbReference type="SMART" id="SM00164">
    <property type="entry name" value="TBC"/>
    <property type="match status" value="1"/>
</dbReference>
<dbReference type="Gene3D" id="1.10.8.1310">
    <property type="match status" value="1"/>
</dbReference>
<dbReference type="InterPro" id="IPR000195">
    <property type="entry name" value="Rab-GAP-TBC_dom"/>
</dbReference>
<dbReference type="RefSeq" id="XP_035323941.1">
    <property type="nucleotide sequence ID" value="XM_035466104.1"/>
</dbReference>
<dbReference type="Gene3D" id="1.10.472.80">
    <property type="entry name" value="Ypt/Rab-GAP domain of gyp1p, domain 3"/>
    <property type="match status" value="1"/>
</dbReference>
<evidence type="ECO:0000259" key="3">
    <source>
        <dbReference type="PROSITE" id="PS50086"/>
    </source>
</evidence>
<dbReference type="GO" id="GO:0005096">
    <property type="term" value="F:GTPase activator activity"/>
    <property type="evidence" value="ECO:0007669"/>
    <property type="project" value="UniProtKB-KW"/>
</dbReference>
<dbReference type="AlphaFoldDB" id="A0A9P4Z0P6"/>